<proteinExistence type="predicted"/>
<protein>
    <submittedName>
        <fullName evidence="2">Uncharacterized protein DUF4083</fullName>
    </submittedName>
</protein>
<evidence type="ECO:0000256" key="1">
    <source>
        <dbReference type="SAM" id="Phobius"/>
    </source>
</evidence>
<keyword evidence="3" id="KW-1185">Reference proteome</keyword>
<dbReference type="InterPro" id="IPR025143">
    <property type="entry name" value="DUF4083"/>
</dbReference>
<keyword evidence="1" id="KW-1133">Transmembrane helix</keyword>
<gene>
    <name evidence="2" type="ORF">FB550_106231</name>
</gene>
<dbReference type="AlphaFoldDB" id="A0A561DCQ3"/>
<feature type="transmembrane region" description="Helical" evidence="1">
    <location>
        <begin position="12"/>
        <end position="32"/>
    </location>
</feature>
<evidence type="ECO:0000313" key="3">
    <source>
        <dbReference type="Proteomes" id="UP000319671"/>
    </source>
</evidence>
<dbReference type="Proteomes" id="UP000319671">
    <property type="component" value="Unassembled WGS sequence"/>
</dbReference>
<comment type="caution">
    <text evidence="2">The sequence shown here is derived from an EMBL/GenBank/DDBJ whole genome shotgun (WGS) entry which is preliminary data.</text>
</comment>
<sequence>MSLNIGDIIFQLFTFLVPIIFIILIVLFVRSTKQRNVQLKRMEEKLDKVSEQNRKR</sequence>
<name>A0A561DCQ3_9BACI</name>
<organism evidence="2 3">
    <name type="scientific">Neobacillus bataviensis</name>
    <dbReference type="NCBI Taxonomy" id="220685"/>
    <lineage>
        <taxon>Bacteria</taxon>
        <taxon>Bacillati</taxon>
        <taxon>Bacillota</taxon>
        <taxon>Bacilli</taxon>
        <taxon>Bacillales</taxon>
        <taxon>Bacillaceae</taxon>
        <taxon>Neobacillus</taxon>
    </lineage>
</organism>
<reference evidence="2 3" key="1">
    <citation type="submission" date="2019-06" db="EMBL/GenBank/DDBJ databases">
        <title>Sorghum-associated microbial communities from plants grown in Nebraska, USA.</title>
        <authorList>
            <person name="Schachtman D."/>
        </authorList>
    </citation>
    <scope>NUCLEOTIDE SEQUENCE [LARGE SCALE GENOMIC DNA]</scope>
    <source>
        <strain evidence="2 3">2482</strain>
    </source>
</reference>
<keyword evidence="1" id="KW-0472">Membrane</keyword>
<dbReference type="Pfam" id="PF13314">
    <property type="entry name" value="DUF4083"/>
    <property type="match status" value="1"/>
</dbReference>
<dbReference type="EMBL" id="VIVN01000006">
    <property type="protein sequence ID" value="TWE01174.1"/>
    <property type="molecule type" value="Genomic_DNA"/>
</dbReference>
<evidence type="ECO:0000313" key="2">
    <source>
        <dbReference type="EMBL" id="TWE01174.1"/>
    </source>
</evidence>
<accession>A0A561DCQ3</accession>
<dbReference type="RefSeq" id="WP_144565833.1">
    <property type="nucleotide sequence ID" value="NZ_VIVN01000006.1"/>
</dbReference>
<keyword evidence="1" id="KW-0812">Transmembrane</keyword>